<dbReference type="EMBL" id="AWSV01000144">
    <property type="protein sequence ID" value="ERI82041.1"/>
    <property type="molecule type" value="Genomic_DNA"/>
</dbReference>
<name>U2DQP3_9BACE</name>
<reference evidence="1 2" key="1">
    <citation type="submission" date="2013-08" db="EMBL/GenBank/DDBJ databases">
        <authorList>
            <person name="Weinstock G."/>
            <person name="Sodergren E."/>
            <person name="Wylie T."/>
            <person name="Fulton L."/>
            <person name="Fulton R."/>
            <person name="Fronick C."/>
            <person name="O'Laughlin M."/>
            <person name="Godfrey J."/>
            <person name="Miner T."/>
            <person name="Herter B."/>
            <person name="Appelbaum E."/>
            <person name="Cordes M."/>
            <person name="Lek S."/>
            <person name="Wollam A."/>
            <person name="Pepin K.H."/>
            <person name="Palsikar V.B."/>
            <person name="Mitreva M."/>
            <person name="Wilson R.K."/>
        </authorList>
    </citation>
    <scope>NUCLEOTIDE SEQUENCE [LARGE SCALE GENOMIC DNA]</scope>
    <source>
        <strain evidence="1 2">F0041</strain>
    </source>
</reference>
<dbReference type="HOGENOM" id="CLU_3076912_0_0_10"/>
<evidence type="ECO:0000313" key="2">
    <source>
        <dbReference type="Proteomes" id="UP000016496"/>
    </source>
</evidence>
<protein>
    <submittedName>
        <fullName evidence="1">Uncharacterized protein</fullName>
    </submittedName>
</protein>
<proteinExistence type="predicted"/>
<accession>U2DQP3</accession>
<evidence type="ECO:0000313" key="1">
    <source>
        <dbReference type="EMBL" id="ERI82041.1"/>
    </source>
</evidence>
<comment type="caution">
    <text evidence="1">The sequence shown here is derived from an EMBL/GenBank/DDBJ whole genome shotgun (WGS) entry which is preliminary data.</text>
</comment>
<dbReference type="AlphaFoldDB" id="U2DQP3"/>
<organism evidence="1 2">
    <name type="scientific">Bacteroides pyogenes F0041</name>
    <dbReference type="NCBI Taxonomy" id="1321819"/>
    <lineage>
        <taxon>Bacteria</taxon>
        <taxon>Pseudomonadati</taxon>
        <taxon>Bacteroidota</taxon>
        <taxon>Bacteroidia</taxon>
        <taxon>Bacteroidales</taxon>
        <taxon>Bacteroidaceae</taxon>
        <taxon>Bacteroides</taxon>
    </lineage>
</organism>
<dbReference type="Proteomes" id="UP000016496">
    <property type="component" value="Unassembled WGS sequence"/>
</dbReference>
<gene>
    <name evidence="1" type="ORF">HMPREF1981_02731</name>
</gene>
<sequence>MSAKRKLYRSSRKAKNSFGNIDEAILFNTFAIKSLLRTYTLFFIRHRLLCGA</sequence>